<dbReference type="PANTHER" id="PTHR36842:SF1">
    <property type="entry name" value="PROTEIN TOLB"/>
    <property type="match status" value="1"/>
</dbReference>
<dbReference type="SUPFAM" id="SSF52964">
    <property type="entry name" value="TolB, N-terminal domain"/>
    <property type="match status" value="1"/>
</dbReference>
<evidence type="ECO:0000256" key="1">
    <source>
        <dbReference type="ARBA" id="ARBA00009820"/>
    </source>
</evidence>
<proteinExistence type="inferred from homology"/>
<feature type="signal peptide" evidence="2">
    <location>
        <begin position="1"/>
        <end position="24"/>
    </location>
</feature>
<name>A0A2Z6AYT8_9BACT</name>
<keyword evidence="2" id="KW-0732">Signal</keyword>
<gene>
    <name evidence="3" type="ORF">DFE_1609</name>
</gene>
<evidence type="ECO:0000256" key="2">
    <source>
        <dbReference type="SAM" id="SignalP"/>
    </source>
</evidence>
<protein>
    <submittedName>
        <fullName evidence="3">Tol-Pal system beta propeller repeat protein TolB</fullName>
    </submittedName>
</protein>
<organism evidence="3 4">
    <name type="scientific">Desulfovibrio ferrophilus</name>
    <dbReference type="NCBI Taxonomy" id="241368"/>
    <lineage>
        <taxon>Bacteria</taxon>
        <taxon>Pseudomonadati</taxon>
        <taxon>Thermodesulfobacteriota</taxon>
        <taxon>Desulfovibrionia</taxon>
        <taxon>Desulfovibrionales</taxon>
        <taxon>Desulfovibrionaceae</taxon>
        <taxon>Desulfovibrio</taxon>
    </lineage>
</organism>
<dbReference type="OrthoDB" id="9815657at2"/>
<feature type="chain" id="PRO_5016354548" evidence="2">
    <location>
        <begin position="25"/>
        <end position="440"/>
    </location>
</feature>
<dbReference type="AlphaFoldDB" id="A0A2Z6AYT8"/>
<accession>A0A2Z6AYT8</accession>
<dbReference type="Gene3D" id="3.40.50.10070">
    <property type="entry name" value="TolB, N-terminal domain"/>
    <property type="match status" value="1"/>
</dbReference>
<evidence type="ECO:0000313" key="4">
    <source>
        <dbReference type="Proteomes" id="UP000269883"/>
    </source>
</evidence>
<reference evidence="3 4" key="1">
    <citation type="journal article" date="2018" name="Sci. Adv.">
        <title>Multi-heme cytochromes provide a pathway for survival in energy-limited environments.</title>
        <authorList>
            <person name="Deng X."/>
            <person name="Dohmae N."/>
            <person name="Nealson K.H."/>
            <person name="Hashimoto K."/>
            <person name="Okamoto A."/>
        </authorList>
    </citation>
    <scope>NUCLEOTIDE SEQUENCE [LARGE SCALE GENOMIC DNA]</scope>
    <source>
        <strain evidence="3 4">IS5</strain>
    </source>
</reference>
<comment type="similarity">
    <text evidence="1">Belongs to the TolB family.</text>
</comment>
<dbReference type="InterPro" id="IPR011659">
    <property type="entry name" value="WD40"/>
</dbReference>
<dbReference type="Gene3D" id="2.120.10.30">
    <property type="entry name" value="TolB, C-terminal domain"/>
    <property type="match status" value="2"/>
</dbReference>
<dbReference type="PANTHER" id="PTHR36842">
    <property type="entry name" value="PROTEIN TOLB HOMOLOG"/>
    <property type="match status" value="1"/>
</dbReference>
<dbReference type="Pfam" id="PF07676">
    <property type="entry name" value="PD40"/>
    <property type="match status" value="4"/>
</dbReference>
<dbReference type="InterPro" id="IPR011042">
    <property type="entry name" value="6-blade_b-propeller_TolB-like"/>
</dbReference>
<dbReference type="RefSeq" id="WP_126378345.1">
    <property type="nucleotide sequence ID" value="NZ_AP017378.1"/>
</dbReference>
<dbReference type="SUPFAM" id="SSF82171">
    <property type="entry name" value="DPP6 N-terminal domain-like"/>
    <property type="match status" value="1"/>
</dbReference>
<keyword evidence="4" id="KW-1185">Reference proteome</keyword>
<evidence type="ECO:0000313" key="3">
    <source>
        <dbReference type="EMBL" id="BBD08335.1"/>
    </source>
</evidence>
<dbReference type="EMBL" id="AP017378">
    <property type="protein sequence ID" value="BBD08335.1"/>
    <property type="molecule type" value="Genomic_DNA"/>
</dbReference>
<sequence>MLRRAIALFLTILAFALIPLQAQASETLTIDIFGPGQSRVNMALTQALPLAEGGQIPPEAEIFEKYVTENLDMLPFLRMTPAADVLGGVNVQKVTSDGIDFRRFSVSKVDLVMTMGWQPGEGRPGRLEVRVYETFSARLVVGKAYRVTRDSLARAADMFCSHFMEALTGHGEFFRSVLAFTKQGQGNAREVWTMTPQGRELRQITFFGGSSISPAWSPDGRYLAFAHHGSSSHTLGVWDKSTNRIFRTKLPGTTIGGTAFDPEGNVAVALSRGNMEIFRLTRDLTRIKETLVKSWAIDVSPSFDAVGKRMAFVSDRRGNPQVFVKDLATGKENRLTFEGKYNTSPSISPDGKLVVFSRRTKSGHRIFVMDVDTGRERQITFGPGNDEEPAFSPDGYFVAFSSNRTGKYQLYLTTRHGDEPRKLKTGKGAVTHPTFGPRLF</sequence>
<dbReference type="Proteomes" id="UP000269883">
    <property type="component" value="Chromosome"/>
</dbReference>
<dbReference type="KEGG" id="dfl:DFE_1609"/>